<evidence type="ECO:0000256" key="1">
    <source>
        <dbReference type="ARBA" id="ARBA00004496"/>
    </source>
</evidence>
<accession>A0ABC8R1U3</accession>
<evidence type="ECO:0000256" key="6">
    <source>
        <dbReference type="PROSITE-ProRule" id="PRU01131"/>
    </source>
</evidence>
<dbReference type="Pfam" id="PF04570">
    <property type="entry name" value="zf-FLZ"/>
    <property type="match status" value="1"/>
</dbReference>
<keyword evidence="10" id="KW-1185">Reference proteome</keyword>
<dbReference type="InterPro" id="IPR007650">
    <property type="entry name" value="Zf-FLZ_dom"/>
</dbReference>
<sequence>MVGLSVVLEAQNFNGKLTPQVINKATMIKPSSPSAPPSPSTSCRNNFPATSFLDHCFLCKQKLLPGKDIYMYKGDKAFCSVECRCRQMFMDEEETFKTKNKRENCSLAAMKPPPTSSSSSSPSPSPSSSRSRRGARKGGNGFAC</sequence>
<protein>
    <recommendedName>
        <fullName evidence="8">FLZ-type domain-containing protein</fullName>
    </recommendedName>
</protein>
<comment type="similarity">
    <text evidence="2">Belongs to the FLZ family.</text>
</comment>
<feature type="compositionally biased region" description="Low complexity" evidence="7">
    <location>
        <begin position="116"/>
        <end position="129"/>
    </location>
</feature>
<feature type="zinc finger region" description="FLZ-type" evidence="6">
    <location>
        <begin position="51"/>
        <end position="95"/>
    </location>
</feature>
<reference evidence="9 10" key="1">
    <citation type="submission" date="2024-02" db="EMBL/GenBank/DDBJ databases">
        <authorList>
            <person name="Vignale AGUSTIN F."/>
            <person name="Sosa J E."/>
            <person name="Modenutti C."/>
        </authorList>
    </citation>
    <scope>NUCLEOTIDE SEQUENCE [LARGE SCALE GENOMIC DNA]</scope>
</reference>
<evidence type="ECO:0000256" key="4">
    <source>
        <dbReference type="ARBA" id="ARBA00022723"/>
    </source>
</evidence>
<comment type="caution">
    <text evidence="9">The sequence shown here is derived from an EMBL/GenBank/DDBJ whole genome shotgun (WGS) entry which is preliminary data.</text>
</comment>
<feature type="domain" description="FLZ-type" evidence="8">
    <location>
        <begin position="51"/>
        <end position="95"/>
    </location>
</feature>
<comment type="subcellular location">
    <subcellularLocation>
        <location evidence="1">Cytoplasm</location>
    </subcellularLocation>
</comment>
<dbReference type="GO" id="GO:0005737">
    <property type="term" value="C:cytoplasm"/>
    <property type="evidence" value="ECO:0007669"/>
    <property type="project" value="UniProtKB-SubCell"/>
</dbReference>
<keyword evidence="5" id="KW-0863">Zinc-finger</keyword>
<evidence type="ECO:0000259" key="8">
    <source>
        <dbReference type="PROSITE" id="PS51795"/>
    </source>
</evidence>
<evidence type="ECO:0000256" key="2">
    <source>
        <dbReference type="ARBA" id="ARBA00009374"/>
    </source>
</evidence>
<proteinExistence type="inferred from homology"/>
<keyword evidence="4" id="KW-0479">Metal-binding</keyword>
<name>A0ABC8R1U3_9AQUA</name>
<gene>
    <name evidence="9" type="ORF">ILEXP_LOCUS6320</name>
</gene>
<feature type="region of interest" description="Disordered" evidence="7">
    <location>
        <begin position="100"/>
        <end position="144"/>
    </location>
</feature>
<dbReference type="PANTHER" id="PTHR33059">
    <property type="entry name" value="FCS-LIKE ZINC FINGER 5"/>
    <property type="match status" value="1"/>
</dbReference>
<evidence type="ECO:0000256" key="7">
    <source>
        <dbReference type="SAM" id="MobiDB-lite"/>
    </source>
</evidence>
<dbReference type="Proteomes" id="UP001642360">
    <property type="component" value="Unassembled WGS sequence"/>
</dbReference>
<organism evidence="9 10">
    <name type="scientific">Ilex paraguariensis</name>
    <name type="common">yerba mate</name>
    <dbReference type="NCBI Taxonomy" id="185542"/>
    <lineage>
        <taxon>Eukaryota</taxon>
        <taxon>Viridiplantae</taxon>
        <taxon>Streptophyta</taxon>
        <taxon>Embryophyta</taxon>
        <taxon>Tracheophyta</taxon>
        <taxon>Spermatophyta</taxon>
        <taxon>Magnoliopsida</taxon>
        <taxon>eudicotyledons</taxon>
        <taxon>Gunneridae</taxon>
        <taxon>Pentapetalae</taxon>
        <taxon>asterids</taxon>
        <taxon>campanulids</taxon>
        <taxon>Aquifoliales</taxon>
        <taxon>Aquifoliaceae</taxon>
        <taxon>Ilex</taxon>
    </lineage>
</organism>
<evidence type="ECO:0000256" key="3">
    <source>
        <dbReference type="ARBA" id="ARBA00022490"/>
    </source>
</evidence>
<dbReference type="PANTHER" id="PTHR33059:SF84">
    <property type="entry name" value="FCS-LIKE ZINC FINGER 15"/>
    <property type="match status" value="1"/>
</dbReference>
<dbReference type="GO" id="GO:0008270">
    <property type="term" value="F:zinc ion binding"/>
    <property type="evidence" value="ECO:0007669"/>
    <property type="project" value="UniProtKB-KW"/>
</dbReference>
<evidence type="ECO:0000313" key="9">
    <source>
        <dbReference type="EMBL" id="CAK9138966.1"/>
    </source>
</evidence>
<evidence type="ECO:0000256" key="5">
    <source>
        <dbReference type="ARBA" id="ARBA00022771"/>
    </source>
</evidence>
<keyword evidence="5" id="KW-0862">Zinc</keyword>
<keyword evidence="3" id="KW-0963">Cytoplasm</keyword>
<dbReference type="PROSITE" id="PS51795">
    <property type="entry name" value="ZF_FLZ"/>
    <property type="match status" value="1"/>
</dbReference>
<dbReference type="EMBL" id="CAUOFW020000925">
    <property type="protein sequence ID" value="CAK9138966.1"/>
    <property type="molecule type" value="Genomic_DNA"/>
</dbReference>
<evidence type="ECO:0000313" key="10">
    <source>
        <dbReference type="Proteomes" id="UP001642360"/>
    </source>
</evidence>
<dbReference type="AlphaFoldDB" id="A0ABC8R1U3"/>